<dbReference type="EMBL" id="CAJFCJ010000019">
    <property type="protein sequence ID" value="CAD5123623.1"/>
    <property type="molecule type" value="Genomic_DNA"/>
</dbReference>
<reference evidence="11 12" key="1">
    <citation type="submission" date="2020-08" db="EMBL/GenBank/DDBJ databases">
        <authorList>
            <person name="Hejnol A."/>
        </authorList>
    </citation>
    <scope>NUCLEOTIDE SEQUENCE [LARGE SCALE GENOMIC DNA]</scope>
</reference>
<feature type="binding site" evidence="8">
    <location>
        <position position="46"/>
    </location>
    <ligand>
        <name>Na(+)</name>
        <dbReference type="ChEBI" id="CHEBI:29101"/>
        <label>1</label>
    </ligand>
</feature>
<protein>
    <submittedName>
        <fullName evidence="11">DgyrCDS11953</fullName>
    </submittedName>
</protein>
<comment type="similarity">
    <text evidence="2">Belongs to the sodium:neurotransmitter symporter (SNF) (TC 2.A.22) family.</text>
</comment>
<feature type="disulfide bond" evidence="9">
    <location>
        <begin position="152"/>
        <end position="161"/>
    </location>
</feature>
<feature type="transmembrane region" description="Helical" evidence="10">
    <location>
        <begin position="111"/>
        <end position="138"/>
    </location>
</feature>
<dbReference type="InterPro" id="IPR000175">
    <property type="entry name" value="Na/ntran_symport"/>
</dbReference>
<dbReference type="AlphaFoldDB" id="A0A7I8W6U6"/>
<evidence type="ECO:0000256" key="1">
    <source>
        <dbReference type="ARBA" id="ARBA00004141"/>
    </source>
</evidence>
<dbReference type="GO" id="GO:0005283">
    <property type="term" value="F:amino acid:sodium symporter activity"/>
    <property type="evidence" value="ECO:0007669"/>
    <property type="project" value="TreeGrafter"/>
</dbReference>
<keyword evidence="8" id="KW-0479">Metal-binding</keyword>
<name>A0A7I8W6U6_9ANNE</name>
<keyword evidence="4 10" id="KW-0812">Transmembrane</keyword>
<feature type="transmembrane region" description="Helical" evidence="10">
    <location>
        <begin position="250"/>
        <end position="270"/>
    </location>
</feature>
<dbReference type="PROSITE" id="PS50267">
    <property type="entry name" value="NA_NEUROTRAN_SYMP_3"/>
    <property type="match status" value="1"/>
</dbReference>
<evidence type="ECO:0000256" key="5">
    <source>
        <dbReference type="ARBA" id="ARBA00022989"/>
    </source>
</evidence>
<feature type="transmembrane region" description="Helical" evidence="10">
    <location>
        <begin position="544"/>
        <end position="567"/>
    </location>
</feature>
<feature type="transmembrane region" description="Helical" evidence="10">
    <location>
        <begin position="464"/>
        <end position="489"/>
    </location>
</feature>
<feature type="transmembrane region" description="Helical" evidence="10">
    <location>
        <begin position="495"/>
        <end position="515"/>
    </location>
</feature>
<dbReference type="OrthoDB" id="6581954at2759"/>
<feature type="transmembrane region" description="Helical" evidence="10">
    <location>
        <begin position="282"/>
        <end position="305"/>
    </location>
</feature>
<organism evidence="11 12">
    <name type="scientific">Dimorphilus gyrociliatus</name>
    <dbReference type="NCBI Taxonomy" id="2664684"/>
    <lineage>
        <taxon>Eukaryota</taxon>
        <taxon>Metazoa</taxon>
        <taxon>Spiralia</taxon>
        <taxon>Lophotrochozoa</taxon>
        <taxon>Annelida</taxon>
        <taxon>Polychaeta</taxon>
        <taxon>Polychaeta incertae sedis</taxon>
        <taxon>Dinophilidae</taxon>
        <taxon>Dimorphilus</taxon>
    </lineage>
</organism>
<accession>A0A7I8W6U6</accession>
<dbReference type="PANTHER" id="PTHR11616:SF321">
    <property type="entry name" value="SODIUM-DEPENDENT NUTRIENT AMINO ACID TRANSPORTER 1-RELATED"/>
    <property type="match status" value="1"/>
</dbReference>
<evidence type="ECO:0000256" key="10">
    <source>
        <dbReference type="SAM" id="Phobius"/>
    </source>
</evidence>
<dbReference type="PANTHER" id="PTHR11616">
    <property type="entry name" value="SODIUM/CHLORIDE DEPENDENT TRANSPORTER"/>
    <property type="match status" value="1"/>
</dbReference>
<dbReference type="Pfam" id="PF00209">
    <property type="entry name" value="SNF"/>
    <property type="match status" value="2"/>
</dbReference>
<evidence type="ECO:0000256" key="8">
    <source>
        <dbReference type="PIRSR" id="PIRSR600175-1"/>
    </source>
</evidence>
<evidence type="ECO:0000313" key="12">
    <source>
        <dbReference type="Proteomes" id="UP000549394"/>
    </source>
</evidence>
<keyword evidence="6 10" id="KW-0472">Membrane</keyword>
<dbReference type="Proteomes" id="UP000549394">
    <property type="component" value="Unassembled WGS sequence"/>
</dbReference>
<feature type="transmembrane region" description="Helical" evidence="10">
    <location>
        <begin position="325"/>
        <end position="350"/>
    </location>
</feature>
<evidence type="ECO:0000313" key="11">
    <source>
        <dbReference type="EMBL" id="CAD5123623.1"/>
    </source>
</evidence>
<feature type="transmembrane region" description="Helical" evidence="10">
    <location>
        <begin position="67"/>
        <end position="90"/>
    </location>
</feature>
<feature type="transmembrane region" description="Helical" evidence="10">
    <location>
        <begin position="587"/>
        <end position="607"/>
    </location>
</feature>
<evidence type="ECO:0000256" key="2">
    <source>
        <dbReference type="ARBA" id="ARBA00006459"/>
    </source>
</evidence>
<sequence length="665" mass="75346">MKHAPKRIGISVKYLEDNPREEADIDEEGSRGYWNNKLEFILATTGGVAGLGNIWKFPHLCQKYGTPFLLCYAVVLILMGLPMVLFEFSIGQFTSGAALTPWNFSPVLKSVGISFIVISSITGIYYQTITAWAVWYFVNRLTNVNNFPGIKCDNEWNTPYCAELALDDVAKNCNNETIMEKYKTYVDKRTNYCYGDRNLTFGGKAELYTKVPLGAFNESNKVVWILPTSEYFFNRAVMSKNYHLDDFGTIHWEIVVCLFSLWVISFLTLIKGVKSFGKASCIFMVIILVLLLCLLIKGFTLEGGFKGLKSFFQEFDSSKFQYVNIWYDSIVQVFFSLSLSWGFLIASASFNRFHNDVLRDSIVIALLDFGIAIACTVIIYLFIGELVVQSSAIKDFSVIKPGYDLVFTTSSYALSFGGQSAIWYVLFFLLVITLGLSTSCSLVLTPSVSICDHWPDTLGKRRWLISLIFCILMFILGLPLCFNGGIFLIEVVDNYIETFSLLLCSITFVVLVYIYGGNRFTNDIGIMIGKSGCCNLFQWKICKFWYLTLWSIVVPVIAAFIYIYSLIEFKPLSGDFASWANSLGWCIGATPLCTFVGFSIFILVYYFKTDSLKAAFKPTKFWGPQLLRHRKLIIYARDFEVNPNGTIIYPNDLPNIYKNDESSFA</sequence>
<evidence type="ECO:0000256" key="9">
    <source>
        <dbReference type="PIRSR" id="PIRSR600175-2"/>
    </source>
</evidence>
<dbReference type="GO" id="GO:0005886">
    <property type="term" value="C:plasma membrane"/>
    <property type="evidence" value="ECO:0007669"/>
    <property type="project" value="TreeGrafter"/>
</dbReference>
<feature type="binding site" evidence="8">
    <location>
        <position position="336"/>
    </location>
    <ligand>
        <name>Na(+)</name>
        <dbReference type="ChEBI" id="CHEBI:29101"/>
        <label>1</label>
    </ligand>
</feature>
<evidence type="ECO:0000256" key="3">
    <source>
        <dbReference type="ARBA" id="ARBA00022448"/>
    </source>
</evidence>
<evidence type="ECO:0000256" key="7">
    <source>
        <dbReference type="ARBA" id="ARBA00023180"/>
    </source>
</evidence>
<feature type="transmembrane region" description="Helical" evidence="10">
    <location>
        <begin position="362"/>
        <end position="383"/>
    </location>
</feature>
<feature type="transmembrane region" description="Helical" evidence="10">
    <location>
        <begin position="421"/>
        <end position="444"/>
    </location>
</feature>
<dbReference type="GO" id="GO:0046872">
    <property type="term" value="F:metal ion binding"/>
    <property type="evidence" value="ECO:0007669"/>
    <property type="project" value="UniProtKB-KW"/>
</dbReference>
<proteinExistence type="inferred from homology"/>
<evidence type="ECO:0000256" key="4">
    <source>
        <dbReference type="ARBA" id="ARBA00022692"/>
    </source>
</evidence>
<feature type="binding site" evidence="8">
    <location>
        <position position="434"/>
    </location>
    <ligand>
        <name>Na(+)</name>
        <dbReference type="ChEBI" id="CHEBI:29101"/>
        <label>1</label>
    </ligand>
</feature>
<keyword evidence="12" id="KW-1185">Reference proteome</keyword>
<keyword evidence="3" id="KW-0813">Transport</keyword>
<keyword evidence="8" id="KW-0915">Sodium</keyword>
<dbReference type="GO" id="GO:0015179">
    <property type="term" value="F:L-amino acid transmembrane transporter activity"/>
    <property type="evidence" value="ECO:0007669"/>
    <property type="project" value="TreeGrafter"/>
</dbReference>
<comment type="caution">
    <text evidence="11">The sequence shown here is derived from an EMBL/GenBank/DDBJ whole genome shotgun (WGS) entry which is preliminary data.</text>
</comment>
<feature type="binding site" evidence="8">
    <location>
        <position position="53"/>
    </location>
    <ligand>
        <name>Na(+)</name>
        <dbReference type="ChEBI" id="CHEBI:29101"/>
        <label>1</label>
    </ligand>
</feature>
<keyword evidence="7" id="KW-0325">Glycoprotein</keyword>
<gene>
    <name evidence="11" type="ORF">DGYR_LOCUS11288</name>
</gene>
<keyword evidence="5 10" id="KW-1133">Transmembrane helix</keyword>
<dbReference type="InterPro" id="IPR037272">
    <property type="entry name" value="SNS_sf"/>
</dbReference>
<dbReference type="PRINTS" id="PR00176">
    <property type="entry name" value="NANEUSMPORT"/>
</dbReference>
<evidence type="ECO:0000256" key="6">
    <source>
        <dbReference type="ARBA" id="ARBA00023136"/>
    </source>
</evidence>
<keyword evidence="9" id="KW-1015">Disulfide bond</keyword>
<comment type="subcellular location">
    <subcellularLocation>
        <location evidence="1">Membrane</location>
        <topology evidence="1">Multi-pass membrane protein</topology>
    </subcellularLocation>
</comment>
<feature type="transmembrane region" description="Helical" evidence="10">
    <location>
        <begin position="38"/>
        <end position="55"/>
    </location>
</feature>
<dbReference type="GO" id="GO:0089718">
    <property type="term" value="P:amino acid import across plasma membrane"/>
    <property type="evidence" value="ECO:0007669"/>
    <property type="project" value="TreeGrafter"/>
</dbReference>
<dbReference type="SUPFAM" id="SSF161070">
    <property type="entry name" value="SNF-like"/>
    <property type="match status" value="1"/>
</dbReference>